<evidence type="ECO:0000256" key="1">
    <source>
        <dbReference type="ARBA" id="ARBA00007261"/>
    </source>
</evidence>
<dbReference type="InterPro" id="IPR011765">
    <property type="entry name" value="Pept_M16_N"/>
</dbReference>
<evidence type="ECO:0000259" key="4">
    <source>
        <dbReference type="Pfam" id="PF05193"/>
    </source>
</evidence>
<evidence type="ECO:0000313" key="6">
    <source>
        <dbReference type="Proteomes" id="UP000178602"/>
    </source>
</evidence>
<dbReference type="PANTHER" id="PTHR11851:SF49">
    <property type="entry name" value="MITOCHONDRIAL-PROCESSING PEPTIDASE SUBUNIT ALPHA"/>
    <property type="match status" value="1"/>
</dbReference>
<dbReference type="Gene3D" id="3.30.830.10">
    <property type="entry name" value="Metalloenzyme, LuxS/M16 peptidase-like"/>
    <property type="match status" value="2"/>
</dbReference>
<dbReference type="InterPro" id="IPR050361">
    <property type="entry name" value="MPP/UQCRC_Complex"/>
</dbReference>
<protein>
    <recommendedName>
        <fullName evidence="7">Peptidase M16</fullName>
    </recommendedName>
</protein>
<evidence type="ECO:0000259" key="3">
    <source>
        <dbReference type="Pfam" id="PF00675"/>
    </source>
</evidence>
<feature type="domain" description="Peptidase M16 N-terminal" evidence="3">
    <location>
        <begin position="16"/>
        <end position="161"/>
    </location>
</feature>
<evidence type="ECO:0000256" key="2">
    <source>
        <dbReference type="RuleBase" id="RU004447"/>
    </source>
</evidence>
<dbReference type="PANTHER" id="PTHR11851">
    <property type="entry name" value="METALLOPROTEASE"/>
    <property type="match status" value="1"/>
</dbReference>
<proteinExistence type="inferred from homology"/>
<dbReference type="InterPro" id="IPR007863">
    <property type="entry name" value="Peptidase_M16_C"/>
</dbReference>
<reference evidence="5 6" key="1">
    <citation type="journal article" date="2016" name="Nat. Commun.">
        <title>Thousands of microbial genomes shed light on interconnected biogeochemical processes in an aquifer system.</title>
        <authorList>
            <person name="Anantharaman K."/>
            <person name="Brown C.T."/>
            <person name="Hug L.A."/>
            <person name="Sharon I."/>
            <person name="Castelle C.J."/>
            <person name="Probst A.J."/>
            <person name="Thomas B.C."/>
            <person name="Singh A."/>
            <person name="Wilkins M.J."/>
            <person name="Karaoz U."/>
            <person name="Brodie E.L."/>
            <person name="Williams K.H."/>
            <person name="Hubbard S.S."/>
            <person name="Banfield J.F."/>
        </authorList>
    </citation>
    <scope>NUCLEOTIDE SEQUENCE [LARGE SCALE GENOMIC DNA]</scope>
</reference>
<accession>A0A1F4T694</accession>
<feature type="domain" description="Peptidase M16 C-terminal" evidence="4">
    <location>
        <begin position="170"/>
        <end position="340"/>
    </location>
</feature>
<dbReference type="GO" id="GO:0046872">
    <property type="term" value="F:metal ion binding"/>
    <property type="evidence" value="ECO:0007669"/>
    <property type="project" value="InterPro"/>
</dbReference>
<comment type="caution">
    <text evidence="5">The sequence shown here is derived from an EMBL/GenBank/DDBJ whole genome shotgun (WGS) entry which is preliminary data.</text>
</comment>
<dbReference type="Proteomes" id="UP000178602">
    <property type="component" value="Unassembled WGS sequence"/>
</dbReference>
<dbReference type="GO" id="GO:0006508">
    <property type="term" value="P:proteolysis"/>
    <property type="evidence" value="ECO:0007669"/>
    <property type="project" value="InterPro"/>
</dbReference>
<dbReference type="Pfam" id="PF05193">
    <property type="entry name" value="Peptidase_M16_C"/>
    <property type="match status" value="1"/>
</dbReference>
<evidence type="ECO:0008006" key="7">
    <source>
        <dbReference type="Google" id="ProtNLM"/>
    </source>
</evidence>
<organism evidence="5 6">
    <name type="scientific">candidate division WOR-1 bacterium RIFOXYC12_FULL_54_18</name>
    <dbReference type="NCBI Taxonomy" id="1802584"/>
    <lineage>
        <taxon>Bacteria</taxon>
        <taxon>Bacillati</taxon>
        <taxon>Saganbacteria</taxon>
    </lineage>
</organism>
<evidence type="ECO:0000313" key="5">
    <source>
        <dbReference type="EMBL" id="OGC28275.1"/>
    </source>
</evidence>
<dbReference type="SUPFAM" id="SSF63411">
    <property type="entry name" value="LuxS/MPP-like metallohydrolase"/>
    <property type="match status" value="2"/>
</dbReference>
<dbReference type="Pfam" id="PF00675">
    <property type="entry name" value="Peptidase_M16"/>
    <property type="match status" value="1"/>
</dbReference>
<dbReference type="InterPro" id="IPR001431">
    <property type="entry name" value="Pept_M16_Zn_BS"/>
</dbReference>
<sequence>MTIPNAKKTVLPNGVRILTEEIPSMRSVAMGILVGAGSGNESDREAGISHFIEHMMFKGTPKRSAFQIAHALDSVGGKMNAYTSKEVTMYYAVVLDKHLEVAADVLGDMFLNSIFDPKEMETEKGVVLEEIKMYEDTPDELIHDLFAEKILHGHPLGKPTIGFNETVGAISREDILNYQKRLYAPNNIIVSLAGAVPDNALELIKPFFNGLPGGEFKHQESKAEIKGAVFLKKKKTEQAHLCLGVKGPSHRDKDRYAYSLMDNVLGGTMSSRLFQEVREKRGLAYAIYTASSPFRDFGLSYVYAGTGKETLGYVIELIIEQFTNLKKEGITREELTRAKEYIKGSMVLGLESSSSRMGFMARSELYHDRIQTVDEIFEAINKVDRDDIVRLANQYFRDEDLTLVVIGDLDELPVKELKC</sequence>
<name>A0A1F4T694_UNCSA</name>
<dbReference type="AlphaFoldDB" id="A0A1F4T694"/>
<dbReference type="InterPro" id="IPR011249">
    <property type="entry name" value="Metalloenz_LuxS/M16"/>
</dbReference>
<dbReference type="GO" id="GO:0004222">
    <property type="term" value="F:metalloendopeptidase activity"/>
    <property type="evidence" value="ECO:0007669"/>
    <property type="project" value="InterPro"/>
</dbReference>
<gene>
    <name evidence="5" type="ORF">A3K49_04755</name>
</gene>
<dbReference type="PROSITE" id="PS00143">
    <property type="entry name" value="INSULINASE"/>
    <property type="match status" value="1"/>
</dbReference>
<dbReference type="EMBL" id="MEUG01000001">
    <property type="protein sequence ID" value="OGC28275.1"/>
    <property type="molecule type" value="Genomic_DNA"/>
</dbReference>
<comment type="similarity">
    <text evidence="1 2">Belongs to the peptidase M16 family.</text>
</comment>